<organism evidence="1">
    <name type="scientific">Siphoviridae sp. ct3gT1</name>
    <dbReference type="NCBI Taxonomy" id="2825323"/>
    <lineage>
        <taxon>Viruses</taxon>
        <taxon>Duplodnaviria</taxon>
        <taxon>Heunggongvirae</taxon>
        <taxon>Uroviricota</taxon>
        <taxon>Caudoviricetes</taxon>
    </lineage>
</organism>
<evidence type="ECO:0008006" key="2">
    <source>
        <dbReference type="Google" id="ProtNLM"/>
    </source>
</evidence>
<dbReference type="EMBL" id="BK016094">
    <property type="protein sequence ID" value="DAF94546.1"/>
    <property type="molecule type" value="Genomic_DNA"/>
</dbReference>
<sequence length="145" mass="16522">MSLFPTDFYNNKINNVKENEIPLLKDYAIDLDTGEVILNELGQATIVSGIDAVIAQAYRKIHTDKGRYIIYSSNYGSEFKKLIGKGKSYGDTYAYQMLVDCLVDNKYVIGISDFYTVLEKSKYSINFTMNSIYGNYSDSFYVDLD</sequence>
<accession>A0A8S5UJG9</accession>
<protein>
    <recommendedName>
        <fullName evidence="2">DUF2634 domain-containing protein</fullName>
    </recommendedName>
</protein>
<proteinExistence type="predicted"/>
<evidence type="ECO:0000313" key="1">
    <source>
        <dbReference type="EMBL" id="DAF94546.1"/>
    </source>
</evidence>
<name>A0A8S5UJG9_9CAUD</name>
<dbReference type="Pfam" id="PF10934">
    <property type="entry name" value="Sheath_initiator"/>
    <property type="match status" value="1"/>
</dbReference>
<reference evidence="1" key="1">
    <citation type="journal article" date="2021" name="Proc. Natl. Acad. Sci. U.S.A.">
        <title>A Catalog of Tens of Thousands of Viruses from Human Metagenomes Reveals Hidden Associations with Chronic Diseases.</title>
        <authorList>
            <person name="Tisza M.J."/>
            <person name="Buck C.B."/>
        </authorList>
    </citation>
    <scope>NUCLEOTIDE SEQUENCE</scope>
    <source>
        <strain evidence="1">Ct3gT1</strain>
    </source>
</reference>
<dbReference type="InterPro" id="IPR020288">
    <property type="entry name" value="Sheath_initiator"/>
</dbReference>